<keyword evidence="1" id="KW-0808">Transferase</keyword>
<dbReference type="AlphaFoldDB" id="X1RVN4"/>
<dbReference type="GO" id="GO:0005524">
    <property type="term" value="F:ATP binding"/>
    <property type="evidence" value="ECO:0007669"/>
    <property type="project" value="UniProtKB-KW"/>
</dbReference>
<dbReference type="SUPFAM" id="SSF89028">
    <property type="entry name" value="Cobalamin adenosyltransferase-like"/>
    <property type="match status" value="1"/>
</dbReference>
<organism evidence="5">
    <name type="scientific">marine sediment metagenome</name>
    <dbReference type="NCBI Taxonomy" id="412755"/>
    <lineage>
        <taxon>unclassified sequences</taxon>
        <taxon>metagenomes</taxon>
        <taxon>ecological metagenomes</taxon>
    </lineage>
</organism>
<evidence type="ECO:0000259" key="4">
    <source>
        <dbReference type="Pfam" id="PF01923"/>
    </source>
</evidence>
<evidence type="ECO:0000256" key="2">
    <source>
        <dbReference type="ARBA" id="ARBA00022741"/>
    </source>
</evidence>
<gene>
    <name evidence="5" type="ORF">S12H4_17370</name>
</gene>
<dbReference type="Pfam" id="PF01923">
    <property type="entry name" value="Cob_adeno_trans"/>
    <property type="match status" value="1"/>
</dbReference>
<dbReference type="GO" id="GO:0008817">
    <property type="term" value="F:corrinoid adenosyltransferase activity"/>
    <property type="evidence" value="ECO:0007669"/>
    <property type="project" value="TreeGrafter"/>
</dbReference>
<dbReference type="InterPro" id="IPR036451">
    <property type="entry name" value="CblAdoTrfase-like_sf"/>
</dbReference>
<keyword evidence="2" id="KW-0547">Nucleotide-binding</keyword>
<keyword evidence="3" id="KW-0067">ATP-binding</keyword>
<feature type="non-terminal residue" evidence="5">
    <location>
        <position position="120"/>
    </location>
</feature>
<evidence type="ECO:0000256" key="1">
    <source>
        <dbReference type="ARBA" id="ARBA00022679"/>
    </source>
</evidence>
<evidence type="ECO:0000313" key="5">
    <source>
        <dbReference type="EMBL" id="GAI84832.1"/>
    </source>
</evidence>
<reference evidence="5" key="1">
    <citation type="journal article" date="2014" name="Front. Microbiol.">
        <title>High frequency of phylogenetically diverse reductive dehalogenase-homologous genes in deep subseafloor sedimentary metagenomes.</title>
        <authorList>
            <person name="Kawai M."/>
            <person name="Futagami T."/>
            <person name="Toyoda A."/>
            <person name="Takaki Y."/>
            <person name="Nishi S."/>
            <person name="Hori S."/>
            <person name="Arai W."/>
            <person name="Tsubouchi T."/>
            <person name="Morono Y."/>
            <person name="Uchiyama I."/>
            <person name="Ito T."/>
            <person name="Fujiyama A."/>
            <person name="Inagaki F."/>
            <person name="Takami H."/>
        </authorList>
    </citation>
    <scope>NUCLEOTIDE SEQUENCE</scope>
    <source>
        <strain evidence="5">Expedition CK06-06</strain>
    </source>
</reference>
<dbReference type="EMBL" id="BARW01008484">
    <property type="protein sequence ID" value="GAI84832.1"/>
    <property type="molecule type" value="Genomic_DNA"/>
</dbReference>
<protein>
    <recommendedName>
        <fullName evidence="4">Cobalamin adenosyltransferase-like domain-containing protein</fullName>
    </recommendedName>
</protein>
<dbReference type="InterPro" id="IPR029499">
    <property type="entry name" value="PduO-typ"/>
</dbReference>
<comment type="caution">
    <text evidence="5">The sequence shown here is derived from an EMBL/GenBank/DDBJ whole genome shotgun (WGS) entry which is preliminary data.</text>
</comment>
<feature type="domain" description="Cobalamin adenosyltransferase-like" evidence="4">
    <location>
        <begin position="5"/>
        <end position="119"/>
    </location>
</feature>
<dbReference type="InterPro" id="IPR016030">
    <property type="entry name" value="CblAdoTrfase-like"/>
</dbReference>
<accession>X1RVN4</accession>
<evidence type="ECO:0000256" key="3">
    <source>
        <dbReference type="ARBA" id="ARBA00022840"/>
    </source>
</evidence>
<proteinExistence type="predicted"/>
<name>X1RVN4_9ZZZZ</name>
<dbReference type="Gene3D" id="1.20.1200.10">
    <property type="entry name" value="Cobalamin adenosyltransferase-like"/>
    <property type="match status" value="1"/>
</dbReference>
<dbReference type="PANTHER" id="PTHR12213:SF0">
    <property type="entry name" value="CORRINOID ADENOSYLTRANSFERASE MMAB"/>
    <property type="match status" value="1"/>
</dbReference>
<dbReference type="PANTHER" id="PTHR12213">
    <property type="entry name" value="CORRINOID ADENOSYLTRANSFERASE"/>
    <property type="match status" value="1"/>
</dbReference>
<sequence>MSKFYTKTGDDGYTGRLGKGRLPKHHILIDAIGSIDEASAALGLARAQIQSLATGELITRIQKDLYHIMAELSATKENASKFRVIDDTRLAWLESELDNYSRSVETPAEFIVPGDSVTGA</sequence>